<dbReference type="CDD" id="cd10449">
    <property type="entry name" value="GIY-YIG_SLX1_like"/>
    <property type="match status" value="1"/>
</dbReference>
<comment type="similarity">
    <text evidence="1">Belongs to the UPF0213 family.</text>
</comment>
<dbReference type="OrthoDB" id="1495241at2"/>
<dbReference type="SUPFAM" id="SSF82771">
    <property type="entry name" value="GIY-YIG endonuclease"/>
    <property type="match status" value="1"/>
</dbReference>
<keyword evidence="3" id="KW-0255">Endonuclease</keyword>
<evidence type="ECO:0000313" key="3">
    <source>
        <dbReference type="EMBL" id="AGA77612.1"/>
    </source>
</evidence>
<dbReference type="EMBL" id="CP003346">
    <property type="protein sequence ID" value="AGA77612.1"/>
    <property type="molecule type" value="Genomic_DNA"/>
</dbReference>
<dbReference type="SMART" id="SM00465">
    <property type="entry name" value="GIYc"/>
    <property type="match status" value="1"/>
</dbReference>
<evidence type="ECO:0000259" key="2">
    <source>
        <dbReference type="PROSITE" id="PS50164"/>
    </source>
</evidence>
<keyword evidence="4" id="KW-1185">Reference proteome</keyword>
<feature type="domain" description="GIY-YIG" evidence="2">
    <location>
        <begin position="1"/>
        <end position="75"/>
    </location>
</feature>
<dbReference type="eggNOG" id="COG2827">
    <property type="taxonomic scope" value="Bacteria"/>
</dbReference>
<dbReference type="STRING" id="926556.Echvi_1342"/>
<dbReference type="AlphaFoldDB" id="L0FWE0"/>
<dbReference type="Pfam" id="PF01541">
    <property type="entry name" value="GIY-YIG"/>
    <property type="match status" value="1"/>
</dbReference>
<dbReference type="InterPro" id="IPR000305">
    <property type="entry name" value="GIY-YIG_endonuc"/>
</dbReference>
<dbReference type="PANTHER" id="PTHR34477:SF1">
    <property type="entry name" value="UPF0213 PROTEIN YHBQ"/>
    <property type="match status" value="1"/>
</dbReference>
<dbReference type="KEGG" id="evi:Echvi_1342"/>
<dbReference type="Gene3D" id="3.40.1440.10">
    <property type="entry name" value="GIY-YIG endonuclease"/>
    <property type="match status" value="1"/>
</dbReference>
<evidence type="ECO:0000313" key="4">
    <source>
        <dbReference type="Proteomes" id="UP000010796"/>
    </source>
</evidence>
<dbReference type="PATRIC" id="fig|926556.3.peg.1425"/>
<proteinExistence type="inferred from homology"/>
<keyword evidence="3" id="KW-0540">Nuclease</keyword>
<dbReference type="HOGENOM" id="CLU_135650_6_3_10"/>
<dbReference type="Proteomes" id="UP000010796">
    <property type="component" value="Chromosome"/>
</dbReference>
<protein>
    <submittedName>
        <fullName evidence="3">Putative endonuclease containing a URI domain</fullName>
    </submittedName>
</protein>
<evidence type="ECO:0000256" key="1">
    <source>
        <dbReference type="ARBA" id="ARBA00007435"/>
    </source>
</evidence>
<dbReference type="InterPro" id="IPR050190">
    <property type="entry name" value="UPF0213_domain"/>
</dbReference>
<name>L0FWE0_ECHVK</name>
<dbReference type="GO" id="GO:0004519">
    <property type="term" value="F:endonuclease activity"/>
    <property type="evidence" value="ECO:0007669"/>
    <property type="project" value="UniProtKB-KW"/>
</dbReference>
<gene>
    <name evidence="3" type="ordered locus">Echvi_1342</name>
</gene>
<dbReference type="PROSITE" id="PS50164">
    <property type="entry name" value="GIY_YIG"/>
    <property type="match status" value="1"/>
</dbReference>
<reference evidence="4" key="1">
    <citation type="submission" date="2012-02" db="EMBL/GenBank/DDBJ databases">
        <title>The complete genome of Echinicola vietnamensis DSM 17526.</title>
        <authorList>
            <person name="Lucas S."/>
            <person name="Copeland A."/>
            <person name="Lapidus A."/>
            <person name="Glavina del Rio T."/>
            <person name="Dalin E."/>
            <person name="Tice H."/>
            <person name="Bruce D."/>
            <person name="Goodwin L."/>
            <person name="Pitluck S."/>
            <person name="Peters L."/>
            <person name="Ovchinnikova G."/>
            <person name="Teshima H."/>
            <person name="Kyrpides N."/>
            <person name="Mavromatis K."/>
            <person name="Ivanova N."/>
            <person name="Brettin T."/>
            <person name="Detter J.C."/>
            <person name="Han C."/>
            <person name="Larimer F."/>
            <person name="Land M."/>
            <person name="Hauser L."/>
            <person name="Markowitz V."/>
            <person name="Cheng J.-F."/>
            <person name="Hugenholtz P."/>
            <person name="Woyke T."/>
            <person name="Wu D."/>
            <person name="Brambilla E."/>
            <person name="Klenk H.-P."/>
            <person name="Eisen J.A."/>
        </authorList>
    </citation>
    <scope>NUCLEOTIDE SEQUENCE [LARGE SCALE GENOMIC DNA]</scope>
    <source>
        <strain evidence="4">DSM 17526 / LMG 23754 / KMM 6221</strain>
    </source>
</reference>
<dbReference type="InterPro" id="IPR035901">
    <property type="entry name" value="GIY-YIG_endonuc_sf"/>
</dbReference>
<accession>L0FWE0</accession>
<dbReference type="PANTHER" id="PTHR34477">
    <property type="entry name" value="UPF0213 PROTEIN YHBQ"/>
    <property type="match status" value="1"/>
</dbReference>
<sequence>MYVVYAIKSTVANRIYVGFTSDLKRRMREHNSGKTKSTKGFMPWELIYTEEVETRVLARIREKYWKSGIGKEKLKSLISD</sequence>
<organism evidence="3 4">
    <name type="scientific">Echinicola vietnamensis (strain DSM 17526 / LMG 23754 / KMM 6221)</name>
    <dbReference type="NCBI Taxonomy" id="926556"/>
    <lineage>
        <taxon>Bacteria</taxon>
        <taxon>Pseudomonadati</taxon>
        <taxon>Bacteroidota</taxon>
        <taxon>Cytophagia</taxon>
        <taxon>Cytophagales</taxon>
        <taxon>Cyclobacteriaceae</taxon>
        <taxon>Echinicola</taxon>
    </lineage>
</organism>
<keyword evidence="3" id="KW-0378">Hydrolase</keyword>